<accession>A0ABR0EYZ2</accession>
<dbReference type="Proteomes" id="UP001305779">
    <property type="component" value="Unassembled WGS sequence"/>
</dbReference>
<feature type="region of interest" description="Disordered" evidence="1">
    <location>
        <begin position="1"/>
        <end position="25"/>
    </location>
</feature>
<organism evidence="2 3">
    <name type="scientific">Zasmidium cellare</name>
    <name type="common">Wine cellar mold</name>
    <name type="synonym">Racodium cellare</name>
    <dbReference type="NCBI Taxonomy" id="395010"/>
    <lineage>
        <taxon>Eukaryota</taxon>
        <taxon>Fungi</taxon>
        <taxon>Dikarya</taxon>
        <taxon>Ascomycota</taxon>
        <taxon>Pezizomycotina</taxon>
        <taxon>Dothideomycetes</taxon>
        <taxon>Dothideomycetidae</taxon>
        <taxon>Mycosphaerellales</taxon>
        <taxon>Mycosphaerellaceae</taxon>
        <taxon>Zasmidium</taxon>
    </lineage>
</organism>
<evidence type="ECO:0000256" key="1">
    <source>
        <dbReference type="SAM" id="MobiDB-lite"/>
    </source>
</evidence>
<gene>
    <name evidence="2" type="ORF">PRZ48_000157</name>
</gene>
<dbReference type="EMBL" id="JAXOVC010000001">
    <property type="protein sequence ID" value="KAK4506425.1"/>
    <property type="molecule type" value="Genomic_DNA"/>
</dbReference>
<evidence type="ECO:0008006" key="4">
    <source>
        <dbReference type="Google" id="ProtNLM"/>
    </source>
</evidence>
<proteinExistence type="predicted"/>
<name>A0ABR0EYZ2_ZASCE</name>
<evidence type="ECO:0000313" key="2">
    <source>
        <dbReference type="EMBL" id="KAK4506425.1"/>
    </source>
</evidence>
<protein>
    <recommendedName>
        <fullName evidence="4">SnoaL-like domain-containing protein</fullName>
    </recommendedName>
</protein>
<sequence length="172" mass="19800">MVTNTPTPNLDDYEDSPWLDTTSLLPDPKSTPLEEYLCQMAIFTVHMHNDLRPSEILQLAPLFCSSDFRVEAGAPEDYMTATSRSEYFSKVELFRAKNPHYRARATNVTVHLDDERRKAVLIGTMDTWGLMGADDTLVRTRVYVGHWRRLRDGRWHVWKLEILQGPGCEVTS</sequence>
<evidence type="ECO:0000313" key="3">
    <source>
        <dbReference type="Proteomes" id="UP001305779"/>
    </source>
</evidence>
<comment type="caution">
    <text evidence="2">The sequence shown here is derived from an EMBL/GenBank/DDBJ whole genome shotgun (WGS) entry which is preliminary data.</text>
</comment>
<reference evidence="2 3" key="1">
    <citation type="journal article" date="2023" name="G3 (Bethesda)">
        <title>A chromosome-level genome assembly of Zasmidium syzygii isolated from banana leaves.</title>
        <authorList>
            <person name="van Westerhoven A.C."/>
            <person name="Mehrabi R."/>
            <person name="Talebi R."/>
            <person name="Steentjes M.B.F."/>
            <person name="Corcolon B."/>
            <person name="Chong P.A."/>
            <person name="Kema G.H.J."/>
            <person name="Seidl M.F."/>
        </authorList>
    </citation>
    <scope>NUCLEOTIDE SEQUENCE [LARGE SCALE GENOMIC DNA]</scope>
    <source>
        <strain evidence="2 3">P124</strain>
    </source>
</reference>
<keyword evidence="3" id="KW-1185">Reference proteome</keyword>